<protein>
    <submittedName>
        <fullName evidence="2">Protein containing PilT protein</fullName>
    </submittedName>
</protein>
<evidence type="ECO:0000313" key="2">
    <source>
        <dbReference type="EMBL" id="OFV67181.1"/>
    </source>
</evidence>
<dbReference type="SUPFAM" id="SSF88723">
    <property type="entry name" value="PIN domain-like"/>
    <property type="match status" value="1"/>
</dbReference>
<dbReference type="PANTHER" id="PTHR39677:SF4">
    <property type="entry name" value="RIBONUCLEASE VAPC6"/>
    <property type="match status" value="1"/>
</dbReference>
<dbReference type="AlphaFoldDB" id="A0A1F2P8Z6"/>
<dbReference type="Pfam" id="PF01850">
    <property type="entry name" value="PIN"/>
    <property type="match status" value="1"/>
</dbReference>
<sequence>MRFLEEVEDGKREGFVSPLIIDEVSYVLMIQKGKELTGIKETMAVKQAISKILDKCLEPVTKFYEYLDYLTSLGNLKVVSIDYSISKIALDLSRECHLFPRDALHAACCKAYGITNIATNDADFERVE</sequence>
<feature type="domain" description="PIN" evidence="1">
    <location>
        <begin position="8"/>
        <end position="127"/>
    </location>
</feature>
<gene>
    <name evidence="2" type="ORF">SCAL_001715</name>
</gene>
<evidence type="ECO:0000259" key="1">
    <source>
        <dbReference type="Pfam" id="PF01850"/>
    </source>
</evidence>
<evidence type="ECO:0000313" key="3">
    <source>
        <dbReference type="Proteomes" id="UP000186940"/>
    </source>
</evidence>
<dbReference type="Proteomes" id="UP000186940">
    <property type="component" value="Unassembled WGS sequence"/>
</dbReference>
<dbReference type="EMBL" id="LYOS01000007">
    <property type="protein sequence ID" value="OFV67181.1"/>
    <property type="molecule type" value="Genomic_DNA"/>
</dbReference>
<name>A0A1F2P8Z6_9EURY</name>
<dbReference type="STRING" id="1838285.SCAL_001715"/>
<dbReference type="InterPro" id="IPR029060">
    <property type="entry name" value="PIN-like_dom_sf"/>
</dbReference>
<proteinExistence type="predicted"/>
<reference evidence="2" key="1">
    <citation type="submission" date="2016-05" db="EMBL/GenBank/DDBJ databases">
        <title>Microbial consortia oxidize butane by reversing methanogenesis.</title>
        <authorList>
            <person name="Laso-Perez R."/>
            <person name="Richter M."/>
            <person name="Wegener G."/>
            <person name="Musat F."/>
        </authorList>
    </citation>
    <scope>NUCLEOTIDE SEQUENCE [LARGE SCALE GENOMIC DNA]</scope>
    <source>
        <strain evidence="2">BOX2</strain>
    </source>
</reference>
<keyword evidence="3" id="KW-1185">Reference proteome</keyword>
<dbReference type="Gene3D" id="3.40.50.1010">
    <property type="entry name" value="5'-nuclease"/>
    <property type="match status" value="1"/>
</dbReference>
<comment type="caution">
    <text evidence="2">The sequence shown here is derived from an EMBL/GenBank/DDBJ whole genome shotgun (WGS) entry which is preliminary data.</text>
</comment>
<organism evidence="2 3">
    <name type="scientific">Candidatus Syntropharchaeum caldarium</name>
    <dbReference type="NCBI Taxonomy" id="1838285"/>
    <lineage>
        <taxon>Archaea</taxon>
        <taxon>Methanobacteriati</taxon>
        <taxon>Methanobacteriota</taxon>
        <taxon>Stenosarchaea group</taxon>
        <taxon>Methanomicrobia</taxon>
        <taxon>Methanosarcinales</taxon>
        <taxon>ANME-2 cluster</taxon>
        <taxon>Candidatus Syntropharchaeum</taxon>
    </lineage>
</organism>
<accession>A0A1F2P8Z6</accession>
<dbReference type="InterPro" id="IPR002716">
    <property type="entry name" value="PIN_dom"/>
</dbReference>
<dbReference type="PANTHER" id="PTHR39677">
    <property type="entry name" value="RIBONUCLEASE VAPC6"/>
    <property type="match status" value="1"/>
</dbReference>